<dbReference type="SUPFAM" id="SSF52980">
    <property type="entry name" value="Restriction endonuclease-like"/>
    <property type="match status" value="1"/>
</dbReference>
<dbReference type="Proteomes" id="UP000808337">
    <property type="component" value="Unassembled WGS sequence"/>
</dbReference>
<dbReference type="PANTHER" id="PTHR38590">
    <property type="entry name" value="BLL0828 PROTEIN"/>
    <property type="match status" value="1"/>
</dbReference>
<feature type="domain" description="DUF559" evidence="1">
    <location>
        <begin position="11"/>
        <end position="116"/>
    </location>
</feature>
<dbReference type="AlphaFoldDB" id="A0A9D7SU37"/>
<dbReference type="EMBL" id="JADKGY010000001">
    <property type="protein sequence ID" value="MBK9982013.1"/>
    <property type="molecule type" value="Genomic_DNA"/>
</dbReference>
<dbReference type="Gene3D" id="3.40.960.10">
    <property type="entry name" value="VSR Endonuclease"/>
    <property type="match status" value="1"/>
</dbReference>
<evidence type="ECO:0000313" key="3">
    <source>
        <dbReference type="Proteomes" id="UP000808337"/>
    </source>
</evidence>
<keyword evidence="2" id="KW-0255">Endonuclease</keyword>
<proteinExistence type="predicted"/>
<dbReference type="InterPro" id="IPR011335">
    <property type="entry name" value="Restrct_endonuc-II-like"/>
</dbReference>
<sequence>MHLDAAPIIFKYAQQLRANETKAEKFLWWFLSSKQMEGVKFRRQHPLKKYAVDFYNDDLRLGIEVDGKYHESEAQKIKDAKREAVLERYGITLLRFTNEQVLQNIQFVLDEIRRIIRFIREFQE</sequence>
<protein>
    <submittedName>
        <fullName evidence="2">Endonuclease domain-containing protein</fullName>
    </submittedName>
</protein>
<dbReference type="Pfam" id="PF04480">
    <property type="entry name" value="DUF559"/>
    <property type="match status" value="1"/>
</dbReference>
<comment type="caution">
    <text evidence="2">The sequence shown here is derived from an EMBL/GenBank/DDBJ whole genome shotgun (WGS) entry which is preliminary data.</text>
</comment>
<dbReference type="GO" id="GO:0004519">
    <property type="term" value="F:endonuclease activity"/>
    <property type="evidence" value="ECO:0007669"/>
    <property type="project" value="UniProtKB-KW"/>
</dbReference>
<keyword evidence="2" id="KW-0378">Hydrolase</keyword>
<keyword evidence="2" id="KW-0540">Nuclease</keyword>
<evidence type="ECO:0000313" key="2">
    <source>
        <dbReference type="EMBL" id="MBK9982013.1"/>
    </source>
</evidence>
<reference evidence="2 3" key="1">
    <citation type="submission" date="2020-10" db="EMBL/GenBank/DDBJ databases">
        <title>Connecting structure to function with the recovery of over 1000 high-quality activated sludge metagenome-assembled genomes encoding full-length rRNA genes using long-read sequencing.</title>
        <authorList>
            <person name="Singleton C.M."/>
            <person name="Petriglieri F."/>
            <person name="Kristensen J.M."/>
            <person name="Kirkegaard R.H."/>
            <person name="Michaelsen T.Y."/>
            <person name="Andersen M.H."/>
            <person name="Karst S.M."/>
            <person name="Dueholm M.S."/>
            <person name="Nielsen P.H."/>
            <person name="Albertsen M."/>
        </authorList>
    </citation>
    <scope>NUCLEOTIDE SEQUENCE [LARGE SCALE GENOMIC DNA]</scope>
    <source>
        <strain evidence="2">Ribe_18-Q3-R11-54_MAXAC.273</strain>
    </source>
</reference>
<accession>A0A9D7SU37</accession>
<gene>
    <name evidence="2" type="ORF">IPP15_06225</name>
</gene>
<dbReference type="CDD" id="cd01038">
    <property type="entry name" value="Endonuclease_DUF559"/>
    <property type="match status" value="1"/>
</dbReference>
<dbReference type="InterPro" id="IPR007569">
    <property type="entry name" value="DUF559"/>
</dbReference>
<dbReference type="PANTHER" id="PTHR38590:SF1">
    <property type="entry name" value="BLL0828 PROTEIN"/>
    <property type="match status" value="1"/>
</dbReference>
<dbReference type="InterPro" id="IPR047216">
    <property type="entry name" value="Endonuclease_DUF559_bact"/>
</dbReference>
<evidence type="ECO:0000259" key="1">
    <source>
        <dbReference type="Pfam" id="PF04480"/>
    </source>
</evidence>
<name>A0A9D7SU37_9BACT</name>
<organism evidence="2 3">
    <name type="scientific">Candidatus Opimibacter skivensis</name>
    <dbReference type="NCBI Taxonomy" id="2982028"/>
    <lineage>
        <taxon>Bacteria</taxon>
        <taxon>Pseudomonadati</taxon>
        <taxon>Bacteroidota</taxon>
        <taxon>Saprospiria</taxon>
        <taxon>Saprospirales</taxon>
        <taxon>Saprospiraceae</taxon>
        <taxon>Candidatus Opimibacter</taxon>
    </lineage>
</organism>